<evidence type="ECO:0000313" key="5">
    <source>
        <dbReference type="EMBL" id="SFI61917.1"/>
    </source>
</evidence>
<proteinExistence type="predicted"/>
<protein>
    <submittedName>
        <fullName evidence="5">DNA-binding transcriptional regulator, GntR family</fullName>
    </submittedName>
</protein>
<dbReference type="InterPro" id="IPR036388">
    <property type="entry name" value="WH-like_DNA-bd_sf"/>
</dbReference>
<dbReference type="STRING" id="1114924.SAMN05216258_10888"/>
<organism evidence="5 6">
    <name type="scientific">Albimonas pacifica</name>
    <dbReference type="NCBI Taxonomy" id="1114924"/>
    <lineage>
        <taxon>Bacteria</taxon>
        <taxon>Pseudomonadati</taxon>
        <taxon>Pseudomonadota</taxon>
        <taxon>Alphaproteobacteria</taxon>
        <taxon>Rhodobacterales</taxon>
        <taxon>Paracoccaceae</taxon>
        <taxon>Albimonas</taxon>
    </lineage>
</organism>
<dbReference type="PROSITE" id="PS50949">
    <property type="entry name" value="HTH_GNTR"/>
    <property type="match status" value="1"/>
</dbReference>
<dbReference type="InterPro" id="IPR000524">
    <property type="entry name" value="Tscrpt_reg_HTH_GntR"/>
</dbReference>
<dbReference type="AlphaFoldDB" id="A0A1I3JNS7"/>
<evidence type="ECO:0000256" key="3">
    <source>
        <dbReference type="ARBA" id="ARBA00023163"/>
    </source>
</evidence>
<dbReference type="Gene3D" id="1.20.120.530">
    <property type="entry name" value="GntR ligand-binding domain-like"/>
    <property type="match status" value="1"/>
</dbReference>
<accession>A0A1I3JNS7</accession>
<dbReference type="GO" id="GO:0003700">
    <property type="term" value="F:DNA-binding transcription factor activity"/>
    <property type="evidence" value="ECO:0007669"/>
    <property type="project" value="InterPro"/>
</dbReference>
<evidence type="ECO:0000256" key="2">
    <source>
        <dbReference type="ARBA" id="ARBA00023125"/>
    </source>
</evidence>
<dbReference type="InterPro" id="IPR011711">
    <property type="entry name" value="GntR_C"/>
</dbReference>
<dbReference type="GO" id="GO:0003677">
    <property type="term" value="F:DNA binding"/>
    <property type="evidence" value="ECO:0007669"/>
    <property type="project" value="UniProtKB-KW"/>
</dbReference>
<dbReference type="InterPro" id="IPR036390">
    <property type="entry name" value="WH_DNA-bd_sf"/>
</dbReference>
<keyword evidence="1" id="KW-0805">Transcription regulation</keyword>
<reference evidence="5 6" key="1">
    <citation type="submission" date="2016-10" db="EMBL/GenBank/DDBJ databases">
        <authorList>
            <person name="de Groot N.N."/>
        </authorList>
    </citation>
    <scope>NUCLEOTIDE SEQUENCE [LARGE SCALE GENOMIC DNA]</scope>
    <source>
        <strain evidence="5 6">CGMCC 1.11030</strain>
    </source>
</reference>
<gene>
    <name evidence="5" type="ORF">SAMN05216258_10888</name>
</gene>
<keyword evidence="6" id="KW-1185">Reference proteome</keyword>
<dbReference type="RefSeq" id="WP_218161069.1">
    <property type="nucleotide sequence ID" value="NZ_FOQH01000008.1"/>
</dbReference>
<keyword evidence="2 5" id="KW-0238">DNA-binding</keyword>
<dbReference type="PANTHER" id="PTHR43537:SF49">
    <property type="entry name" value="TRANSCRIPTIONAL REGULATORY PROTEIN"/>
    <property type="match status" value="1"/>
</dbReference>
<name>A0A1I3JNS7_9RHOB</name>
<evidence type="ECO:0000313" key="6">
    <source>
        <dbReference type="Proteomes" id="UP000199377"/>
    </source>
</evidence>
<dbReference type="SUPFAM" id="SSF46785">
    <property type="entry name" value="Winged helix' DNA-binding domain"/>
    <property type="match status" value="1"/>
</dbReference>
<dbReference type="Pfam" id="PF07729">
    <property type="entry name" value="FCD"/>
    <property type="match status" value="1"/>
</dbReference>
<dbReference type="SMART" id="SM00345">
    <property type="entry name" value="HTH_GNTR"/>
    <property type="match status" value="1"/>
</dbReference>
<dbReference type="Gene3D" id="1.10.10.10">
    <property type="entry name" value="Winged helix-like DNA-binding domain superfamily/Winged helix DNA-binding domain"/>
    <property type="match status" value="1"/>
</dbReference>
<dbReference type="Proteomes" id="UP000199377">
    <property type="component" value="Unassembled WGS sequence"/>
</dbReference>
<dbReference type="EMBL" id="FOQH01000008">
    <property type="protein sequence ID" value="SFI61917.1"/>
    <property type="molecule type" value="Genomic_DNA"/>
</dbReference>
<evidence type="ECO:0000256" key="1">
    <source>
        <dbReference type="ARBA" id="ARBA00023015"/>
    </source>
</evidence>
<dbReference type="SMART" id="SM00895">
    <property type="entry name" value="FCD"/>
    <property type="match status" value="1"/>
</dbReference>
<dbReference type="InterPro" id="IPR008920">
    <property type="entry name" value="TF_FadR/GntR_C"/>
</dbReference>
<evidence type="ECO:0000259" key="4">
    <source>
        <dbReference type="PROSITE" id="PS50949"/>
    </source>
</evidence>
<dbReference type="SUPFAM" id="SSF48008">
    <property type="entry name" value="GntR ligand-binding domain-like"/>
    <property type="match status" value="1"/>
</dbReference>
<keyword evidence="3" id="KW-0804">Transcription</keyword>
<feature type="domain" description="HTH gntR-type" evidence="4">
    <location>
        <begin position="26"/>
        <end position="93"/>
    </location>
</feature>
<dbReference type="Pfam" id="PF00392">
    <property type="entry name" value="GntR"/>
    <property type="match status" value="1"/>
</dbReference>
<dbReference type="PANTHER" id="PTHR43537">
    <property type="entry name" value="TRANSCRIPTIONAL REGULATOR, GNTR FAMILY"/>
    <property type="match status" value="1"/>
</dbReference>
<sequence length="242" mass="25231">MTTQPGRAETSALEALAAMGPLGPGASLGEAVFERLREALRAGRLRPGDRLREEEVAAALSVSRTPVREALGRMQARDLMRRGGGRGHVVRRLEAAEREQVYAMRAVLEGAAAGLAARHAGPADLALLEGLHARFAALPGAAAGEAAELNRAFHDALRRAAGNPWLDASLEALADAISLLGPTTFTAPGRHAEAIGEHGAILEAVRDGRAEAAEAAGRRHIEAAHAARLRLSQGEGEGEGRA</sequence>